<dbReference type="EC" id="2.7.13.3" evidence="2"/>
<dbReference type="Pfam" id="PF03707">
    <property type="entry name" value="MHYT"/>
    <property type="match status" value="3"/>
</dbReference>
<feature type="transmembrane region" description="Helical" evidence="3">
    <location>
        <begin position="165"/>
        <end position="187"/>
    </location>
</feature>
<keyword evidence="8" id="KW-1185">Reference proteome</keyword>
<dbReference type="SMART" id="SM00387">
    <property type="entry name" value="HATPase_c"/>
    <property type="match status" value="1"/>
</dbReference>
<protein>
    <recommendedName>
        <fullName evidence="2">histidine kinase</fullName>
        <ecNumber evidence="2">2.7.13.3</ecNumber>
    </recommendedName>
</protein>
<dbReference type="GO" id="GO:0004673">
    <property type="term" value="F:protein histidine kinase activity"/>
    <property type="evidence" value="ECO:0007669"/>
    <property type="project" value="UniProtKB-EC"/>
</dbReference>
<keyword evidence="3" id="KW-1133">Transmembrane helix</keyword>
<dbReference type="EMBL" id="CP119075">
    <property type="protein sequence ID" value="WED67502.1"/>
    <property type="molecule type" value="Genomic_DNA"/>
</dbReference>
<dbReference type="InterPro" id="IPR004358">
    <property type="entry name" value="Sig_transdc_His_kin-like_C"/>
</dbReference>
<dbReference type="InterPro" id="IPR036890">
    <property type="entry name" value="HATPase_C_sf"/>
</dbReference>
<keyword evidence="4" id="KW-0175">Coiled coil</keyword>
<feature type="transmembrane region" description="Helical" evidence="3">
    <location>
        <begin position="122"/>
        <end position="145"/>
    </location>
</feature>
<organism evidence="7 8">
    <name type="scientific">Synoicihabitans lomoniglobus</name>
    <dbReference type="NCBI Taxonomy" id="2909285"/>
    <lineage>
        <taxon>Bacteria</taxon>
        <taxon>Pseudomonadati</taxon>
        <taxon>Verrucomicrobiota</taxon>
        <taxon>Opitutia</taxon>
        <taxon>Opitutales</taxon>
        <taxon>Opitutaceae</taxon>
        <taxon>Synoicihabitans</taxon>
    </lineage>
</organism>
<proteinExistence type="predicted"/>
<dbReference type="PROSITE" id="PS50109">
    <property type="entry name" value="HIS_KIN"/>
    <property type="match status" value="1"/>
</dbReference>
<gene>
    <name evidence="7" type="ORF">PXH66_02165</name>
</gene>
<dbReference type="GO" id="GO:0016020">
    <property type="term" value="C:membrane"/>
    <property type="evidence" value="ECO:0007669"/>
    <property type="project" value="UniProtKB-UniRule"/>
</dbReference>
<accession>A0AAF0CSY6</accession>
<evidence type="ECO:0000259" key="5">
    <source>
        <dbReference type="PROSITE" id="PS50109"/>
    </source>
</evidence>
<comment type="caution">
    <text evidence="3">Lacks conserved residue(s) required for the propagation of feature annotation.</text>
</comment>
<feature type="coiled-coil region" evidence="4">
    <location>
        <begin position="195"/>
        <end position="222"/>
    </location>
</feature>
<evidence type="ECO:0000259" key="6">
    <source>
        <dbReference type="PROSITE" id="PS50924"/>
    </source>
</evidence>
<feature type="domain" description="Histidine kinase" evidence="5">
    <location>
        <begin position="506"/>
        <end position="617"/>
    </location>
</feature>
<dbReference type="InterPro" id="IPR005330">
    <property type="entry name" value="MHYT_dom"/>
</dbReference>
<name>A0AAF0CSY6_9BACT</name>
<evidence type="ECO:0000256" key="1">
    <source>
        <dbReference type="ARBA" id="ARBA00000085"/>
    </source>
</evidence>
<dbReference type="SUPFAM" id="SSF55874">
    <property type="entry name" value="ATPase domain of HSP90 chaperone/DNA topoisomerase II/histidine kinase"/>
    <property type="match status" value="1"/>
</dbReference>
<dbReference type="PROSITE" id="PS50924">
    <property type="entry name" value="MHYT"/>
    <property type="match status" value="1"/>
</dbReference>
<dbReference type="Proteomes" id="UP001218638">
    <property type="component" value="Chromosome"/>
</dbReference>
<feature type="transmembrane region" description="Helical" evidence="3">
    <location>
        <begin position="57"/>
        <end position="81"/>
    </location>
</feature>
<evidence type="ECO:0000256" key="3">
    <source>
        <dbReference type="PROSITE-ProRule" id="PRU00244"/>
    </source>
</evidence>
<dbReference type="CDD" id="cd00130">
    <property type="entry name" value="PAS"/>
    <property type="match status" value="1"/>
</dbReference>
<dbReference type="PANTHER" id="PTHR35152">
    <property type="entry name" value="DOMAIN SIGNALLING PROTEIN, PUTATIVE (AFU_ORTHOLOGUE AFUA_5G11310)-RELATED"/>
    <property type="match status" value="1"/>
</dbReference>
<dbReference type="Gene3D" id="3.30.565.10">
    <property type="entry name" value="Histidine kinase-like ATPase, C-terminal domain"/>
    <property type="match status" value="1"/>
</dbReference>
<dbReference type="SUPFAM" id="SSF55785">
    <property type="entry name" value="PYP-like sensor domain (PAS domain)"/>
    <property type="match status" value="1"/>
</dbReference>
<dbReference type="InterPro" id="IPR000014">
    <property type="entry name" value="PAS"/>
</dbReference>
<evidence type="ECO:0000313" key="8">
    <source>
        <dbReference type="Proteomes" id="UP001218638"/>
    </source>
</evidence>
<evidence type="ECO:0000256" key="2">
    <source>
        <dbReference type="ARBA" id="ARBA00012438"/>
    </source>
</evidence>
<dbReference type="PANTHER" id="PTHR35152:SF1">
    <property type="entry name" value="DOMAIN SIGNALLING PROTEIN, PUTATIVE (AFU_ORTHOLOGUE AFUA_5G11310)-RELATED"/>
    <property type="match status" value="1"/>
</dbReference>
<dbReference type="InterPro" id="IPR005467">
    <property type="entry name" value="His_kinase_dom"/>
</dbReference>
<dbReference type="KEGG" id="slom:PXH66_02165"/>
<feature type="transmembrane region" description="Helical" evidence="3">
    <location>
        <begin position="22"/>
        <end position="45"/>
    </location>
</feature>
<sequence length="627" mass="67837">MGIGIWSMHFVGMLAYSVDTPLLYGAIETLFSLGVAILTSGFALGVASRKQLSTGRLLFSALVMGLGISAMHYSGMAAILINPAIRYDPWLVVASVVVACGASTAALWLAFRLRTGQRRHNLILHSAAAVVMGLGISGMHYTGMAACRIALGSICYGGTAIDNNWLAIAIGMFALGVLAITLITSIYDSHRITSISEGAERLERLNHELHREKNLLSLATQAAGISYWEYDVRSRKVLWVENDISRLTEEGIDLKTYPNAIVELVHPDDRNVVLETLHRSAQAKQETCGFRCRIELPRTKQIVHLDCHARIFTDDAGQPINLIAASRDVTPQIEQEQREAALQFQLRDASREAGRAEVAAGVLHNVGNTLNSLGVSASHVGSKLRTSRIQKLPQLAEILGAPIDEPEQSSTDAEKIQLAKQYLGSLATLLVTENEELQSELTGMQKHLAHISEIISAQQSYAGRSGVVEDTDIAELLDQSITHHLSSEPTVKITRDYLLTPTLALERHKLMQIFGNLITNARHALREVSPEVRHLHVSISAARTDDLIVAVTDTGVGISAENLSQLFSFGFTTKTTGHGFGLHNSALLARELGGSLSARSDGVGHGAVFELRLPLNRSASDGLAPSA</sequence>
<dbReference type="AlphaFoldDB" id="A0AAF0CSY6"/>
<evidence type="ECO:0000313" key="7">
    <source>
        <dbReference type="EMBL" id="WED67502.1"/>
    </source>
</evidence>
<reference evidence="7" key="1">
    <citation type="submission" date="2023-03" db="EMBL/GenBank/DDBJ databases">
        <title>Lomoglobus Profundus gen. nov., sp. nov., a novel member of the phylum Verrucomicrobia, isolated from deep-marine sediment of South China Sea.</title>
        <authorList>
            <person name="Ahmad T."/>
            <person name="Ishaq S.E."/>
            <person name="Wang F."/>
        </authorList>
    </citation>
    <scope>NUCLEOTIDE SEQUENCE</scope>
    <source>
        <strain evidence="7">LMO-M01</strain>
    </source>
</reference>
<feature type="transmembrane region" description="Helical" evidence="3">
    <location>
        <begin position="87"/>
        <end position="110"/>
    </location>
</feature>
<dbReference type="InterPro" id="IPR003594">
    <property type="entry name" value="HATPase_dom"/>
</dbReference>
<dbReference type="Pfam" id="PF02518">
    <property type="entry name" value="HATPase_c"/>
    <property type="match status" value="1"/>
</dbReference>
<dbReference type="Gene3D" id="3.30.450.20">
    <property type="entry name" value="PAS domain"/>
    <property type="match status" value="1"/>
</dbReference>
<dbReference type="PRINTS" id="PR00344">
    <property type="entry name" value="BCTRLSENSOR"/>
</dbReference>
<dbReference type="InterPro" id="IPR035965">
    <property type="entry name" value="PAS-like_dom_sf"/>
</dbReference>
<keyword evidence="3" id="KW-0812">Transmembrane</keyword>
<comment type="catalytic activity">
    <reaction evidence="1">
        <text>ATP + protein L-histidine = ADP + protein N-phospho-L-histidine.</text>
        <dbReference type="EC" id="2.7.13.3"/>
    </reaction>
</comment>
<feature type="domain" description="MHYT" evidence="6">
    <location>
        <begin position="1"/>
        <end position="150"/>
    </location>
</feature>
<evidence type="ECO:0000256" key="4">
    <source>
        <dbReference type="SAM" id="Coils"/>
    </source>
</evidence>
<keyword evidence="3" id="KW-0472">Membrane</keyword>